<dbReference type="Gene3D" id="3.40.50.2300">
    <property type="match status" value="1"/>
</dbReference>
<dbReference type="Proteomes" id="UP000256977">
    <property type="component" value="Unassembled WGS sequence"/>
</dbReference>
<dbReference type="SMART" id="SM00342">
    <property type="entry name" value="HTH_ARAC"/>
    <property type="match status" value="1"/>
</dbReference>
<dbReference type="PROSITE" id="PS50110">
    <property type="entry name" value="RESPONSE_REGULATORY"/>
    <property type="match status" value="1"/>
</dbReference>
<dbReference type="PROSITE" id="PS01124">
    <property type="entry name" value="HTH_ARAC_FAMILY_2"/>
    <property type="match status" value="1"/>
</dbReference>
<evidence type="ECO:0000256" key="6">
    <source>
        <dbReference type="ARBA" id="ARBA00023125"/>
    </source>
</evidence>
<dbReference type="InterPro" id="IPR001789">
    <property type="entry name" value="Sig_transdc_resp-reg_receiver"/>
</dbReference>
<dbReference type="CDD" id="cd17536">
    <property type="entry name" value="REC_YesN-like"/>
    <property type="match status" value="1"/>
</dbReference>
<dbReference type="GO" id="GO:0003700">
    <property type="term" value="F:DNA-binding transcription factor activity"/>
    <property type="evidence" value="ECO:0007669"/>
    <property type="project" value="InterPro"/>
</dbReference>
<keyword evidence="2" id="KW-0963">Cytoplasm</keyword>
<name>A0A3D9JNT0_9BACL</name>
<dbReference type="PANTHER" id="PTHR42713">
    <property type="entry name" value="HISTIDINE KINASE-RELATED"/>
    <property type="match status" value="1"/>
</dbReference>
<dbReference type="EMBL" id="QRDZ01000014">
    <property type="protein sequence ID" value="RED75753.1"/>
    <property type="molecule type" value="Genomic_DNA"/>
</dbReference>
<feature type="domain" description="HTH araC/xylS-type" evidence="9">
    <location>
        <begin position="424"/>
        <end position="522"/>
    </location>
</feature>
<comment type="caution">
    <text evidence="11">The sequence shown here is derived from an EMBL/GenBank/DDBJ whole genome shotgun (WGS) entry which is preliminary data.</text>
</comment>
<evidence type="ECO:0000256" key="2">
    <source>
        <dbReference type="ARBA" id="ARBA00022490"/>
    </source>
</evidence>
<dbReference type="RefSeq" id="WP_116062065.1">
    <property type="nucleotide sequence ID" value="NZ_QRDZ01000014.1"/>
</dbReference>
<dbReference type="GO" id="GO:0043565">
    <property type="term" value="F:sequence-specific DNA binding"/>
    <property type="evidence" value="ECO:0007669"/>
    <property type="project" value="InterPro"/>
</dbReference>
<organism evidence="11 12">
    <name type="scientific">Cohnella phaseoli</name>
    <dbReference type="NCBI Taxonomy" id="456490"/>
    <lineage>
        <taxon>Bacteria</taxon>
        <taxon>Bacillati</taxon>
        <taxon>Bacillota</taxon>
        <taxon>Bacilli</taxon>
        <taxon>Bacillales</taxon>
        <taxon>Paenibacillaceae</taxon>
        <taxon>Cohnella</taxon>
    </lineage>
</organism>
<dbReference type="PANTHER" id="PTHR42713:SF3">
    <property type="entry name" value="TRANSCRIPTIONAL REGULATORY PROTEIN HPTR"/>
    <property type="match status" value="1"/>
</dbReference>
<gene>
    <name evidence="11" type="ORF">DFP98_114114</name>
</gene>
<reference evidence="11 12" key="1">
    <citation type="submission" date="2018-07" db="EMBL/GenBank/DDBJ databases">
        <title>Genomic Encyclopedia of Type Strains, Phase III (KMG-III): the genomes of soil and plant-associated and newly described type strains.</title>
        <authorList>
            <person name="Whitman W."/>
        </authorList>
    </citation>
    <scope>NUCLEOTIDE SEQUENCE [LARGE SCALE GENOMIC DNA]</scope>
    <source>
        <strain evidence="11 12">CECT 7287</strain>
    </source>
</reference>
<evidence type="ECO:0000259" key="9">
    <source>
        <dbReference type="PROSITE" id="PS01124"/>
    </source>
</evidence>
<keyword evidence="6" id="KW-0238">DNA-binding</keyword>
<dbReference type="OrthoDB" id="342399at2"/>
<sequence>MKLLIADDEVQIRTGLAEGIDWSMFDIDQVYSAANGTEAWELYNRHLPDIVITDIRMPGMDGLELSRAIKRKTPSAAVILLSGYADFQYAKEAIQIGVADYELKPVKLRSLIEMVKAAQHKLLAHRQEERERRTLQAARWLEKLALGEQSNLSMGACEIVRYLTNTDGNFVCMALEWDGYAVRLSALSPERREQMYAEVGKQLLSRFASEEYVATDMRERRFYVLCRLAQVYSADSWEASVRQWHWDLNGTLTDKFGITVSLGMSAPGSVEALLRLMGEACGALNGKLVHGGGVVFRAVSGFVPVRHYPLPLIVEQKLAEAVLHLDVAAVNALIDRQFEEAGQIAGLSREGVEELCVELLRILYGVWPEERKEERRSDRPEWSRAIFLHYEIMQTYKEEVLRRYMMTLERQRNGSGGKHTYLIAQATDYIRSHYKSELTVETLAEVTGITPNYFSHLFNKEVGVPFREYLNRHRIDEAKQLLRSTNLLAYEVMDRVGFQNYKYFCQVFKKSEGCSPSDYRKHAVPGKL</sequence>
<evidence type="ECO:0000313" key="11">
    <source>
        <dbReference type="EMBL" id="RED75753.1"/>
    </source>
</evidence>
<evidence type="ECO:0000256" key="1">
    <source>
        <dbReference type="ARBA" id="ARBA00004496"/>
    </source>
</evidence>
<feature type="modified residue" description="4-aspartylphosphate" evidence="8">
    <location>
        <position position="54"/>
    </location>
</feature>
<evidence type="ECO:0000256" key="4">
    <source>
        <dbReference type="ARBA" id="ARBA00023012"/>
    </source>
</evidence>
<dbReference type="SUPFAM" id="SSF52172">
    <property type="entry name" value="CheY-like"/>
    <property type="match status" value="1"/>
</dbReference>
<protein>
    <submittedName>
        <fullName evidence="11">Two-component system response regulator YesN</fullName>
    </submittedName>
</protein>
<keyword evidence="7" id="KW-0804">Transcription</keyword>
<dbReference type="AlphaFoldDB" id="A0A3D9JNT0"/>
<dbReference type="InterPro" id="IPR009057">
    <property type="entry name" value="Homeodomain-like_sf"/>
</dbReference>
<evidence type="ECO:0000259" key="10">
    <source>
        <dbReference type="PROSITE" id="PS50110"/>
    </source>
</evidence>
<evidence type="ECO:0000256" key="3">
    <source>
        <dbReference type="ARBA" id="ARBA00022553"/>
    </source>
</evidence>
<keyword evidence="4" id="KW-0902">Two-component regulatory system</keyword>
<dbReference type="InterPro" id="IPR018060">
    <property type="entry name" value="HTH_AraC"/>
</dbReference>
<dbReference type="InterPro" id="IPR051552">
    <property type="entry name" value="HptR"/>
</dbReference>
<evidence type="ECO:0000256" key="7">
    <source>
        <dbReference type="ARBA" id="ARBA00023163"/>
    </source>
</evidence>
<evidence type="ECO:0000313" key="12">
    <source>
        <dbReference type="Proteomes" id="UP000256977"/>
    </source>
</evidence>
<dbReference type="InterPro" id="IPR011006">
    <property type="entry name" value="CheY-like_superfamily"/>
</dbReference>
<dbReference type="Pfam" id="PF12833">
    <property type="entry name" value="HTH_18"/>
    <property type="match status" value="1"/>
</dbReference>
<dbReference type="GO" id="GO:0000160">
    <property type="term" value="P:phosphorelay signal transduction system"/>
    <property type="evidence" value="ECO:0007669"/>
    <property type="project" value="UniProtKB-KW"/>
</dbReference>
<evidence type="ECO:0000256" key="5">
    <source>
        <dbReference type="ARBA" id="ARBA00023015"/>
    </source>
</evidence>
<comment type="subcellular location">
    <subcellularLocation>
        <location evidence="1">Cytoplasm</location>
    </subcellularLocation>
</comment>
<dbReference type="SMART" id="SM00448">
    <property type="entry name" value="REC"/>
    <property type="match status" value="1"/>
</dbReference>
<keyword evidence="5" id="KW-0805">Transcription regulation</keyword>
<keyword evidence="3 8" id="KW-0597">Phosphoprotein</keyword>
<dbReference type="SUPFAM" id="SSF46689">
    <property type="entry name" value="Homeodomain-like"/>
    <property type="match status" value="2"/>
</dbReference>
<dbReference type="Gene3D" id="1.10.10.60">
    <property type="entry name" value="Homeodomain-like"/>
    <property type="match status" value="2"/>
</dbReference>
<feature type="domain" description="Response regulatory" evidence="10">
    <location>
        <begin position="2"/>
        <end position="119"/>
    </location>
</feature>
<evidence type="ECO:0000256" key="8">
    <source>
        <dbReference type="PROSITE-ProRule" id="PRU00169"/>
    </source>
</evidence>
<accession>A0A3D9JNT0</accession>
<proteinExistence type="predicted"/>
<dbReference type="GO" id="GO:0005737">
    <property type="term" value="C:cytoplasm"/>
    <property type="evidence" value="ECO:0007669"/>
    <property type="project" value="UniProtKB-SubCell"/>
</dbReference>
<keyword evidence="12" id="KW-1185">Reference proteome</keyword>
<dbReference type="Pfam" id="PF00072">
    <property type="entry name" value="Response_reg"/>
    <property type="match status" value="1"/>
</dbReference>